<dbReference type="SUPFAM" id="SSF51735">
    <property type="entry name" value="NAD(P)-binding Rossmann-fold domains"/>
    <property type="match status" value="1"/>
</dbReference>
<dbReference type="PANTHER" id="PTHR43477">
    <property type="entry name" value="DIHYDROANTICAPSIN 7-DEHYDROGENASE"/>
    <property type="match status" value="1"/>
</dbReference>
<name>A0ABR8KSZ3_9SPHN</name>
<evidence type="ECO:0000259" key="3">
    <source>
        <dbReference type="SMART" id="SM00822"/>
    </source>
</evidence>
<dbReference type="PROSITE" id="PS00061">
    <property type="entry name" value="ADH_SHORT"/>
    <property type="match status" value="1"/>
</dbReference>
<comment type="similarity">
    <text evidence="1">Belongs to the short-chain dehydrogenases/reductases (SDR) family.</text>
</comment>
<keyword evidence="2 4" id="KW-0560">Oxidoreductase</keyword>
<dbReference type="PRINTS" id="PR00080">
    <property type="entry name" value="SDRFAMILY"/>
</dbReference>
<protein>
    <submittedName>
        <fullName evidence="4">Glucose 1-dehydrogenase</fullName>
        <ecNumber evidence="4">1.1.1.47</ecNumber>
    </submittedName>
</protein>
<sequence>MGRVSGKLVLLTGGAMGLGKAAAKALLDQGAQVIITDIDEAAGAAAAEELGPECSFLPQDVTDWDRWQELIGEVEASHGRLDALVNNAAVTVFGSIADISPEDFRRCYTVDVDSIFMGCKAAIPLMAKSGGGSIVNFSSAAANKPNADLAAYNSAKAAVPMLTKSIALYCAREQNRVRVNSVQPGTILTPNVESVIAGTPDPDATREAFSIAQPIGRMGEPEDIAHLIVYLVSDESKFATGAPFIVDGGLSIA</sequence>
<gene>
    <name evidence="4" type="ORF">IB285_03635</name>
</gene>
<dbReference type="EMBL" id="JACXLC010000001">
    <property type="protein sequence ID" value="MBD2841346.1"/>
    <property type="molecule type" value="Genomic_DNA"/>
</dbReference>
<reference evidence="4 5" key="1">
    <citation type="submission" date="2020-09" db="EMBL/GenBank/DDBJ databases">
        <authorList>
            <person name="Yoon J.-W."/>
        </authorList>
    </citation>
    <scope>NUCLEOTIDE SEQUENCE [LARGE SCALE GENOMIC DNA]</scope>
    <source>
        <strain evidence="4 5">KMU-140</strain>
    </source>
</reference>
<dbReference type="PRINTS" id="PR00081">
    <property type="entry name" value="GDHRDH"/>
</dbReference>
<dbReference type="NCBIfam" id="NF005559">
    <property type="entry name" value="PRK07231.1"/>
    <property type="match status" value="1"/>
</dbReference>
<dbReference type="GO" id="GO:0047936">
    <property type="term" value="F:glucose 1-dehydrogenase [NAD(P)+] activity"/>
    <property type="evidence" value="ECO:0007669"/>
    <property type="project" value="UniProtKB-EC"/>
</dbReference>
<dbReference type="Pfam" id="PF13561">
    <property type="entry name" value="adh_short_C2"/>
    <property type="match status" value="1"/>
</dbReference>
<organism evidence="4 5">
    <name type="scientific">Erythrobacter rubeus</name>
    <dbReference type="NCBI Taxonomy" id="2760803"/>
    <lineage>
        <taxon>Bacteria</taxon>
        <taxon>Pseudomonadati</taxon>
        <taxon>Pseudomonadota</taxon>
        <taxon>Alphaproteobacteria</taxon>
        <taxon>Sphingomonadales</taxon>
        <taxon>Erythrobacteraceae</taxon>
        <taxon>Erythrobacter/Porphyrobacter group</taxon>
        <taxon>Erythrobacter</taxon>
    </lineage>
</organism>
<keyword evidence="5" id="KW-1185">Reference proteome</keyword>
<evidence type="ECO:0000256" key="2">
    <source>
        <dbReference type="ARBA" id="ARBA00023002"/>
    </source>
</evidence>
<dbReference type="InterPro" id="IPR051122">
    <property type="entry name" value="SDR_DHRS6-like"/>
</dbReference>
<evidence type="ECO:0000313" key="5">
    <source>
        <dbReference type="Proteomes" id="UP000635384"/>
    </source>
</evidence>
<evidence type="ECO:0000313" key="4">
    <source>
        <dbReference type="EMBL" id="MBD2841346.1"/>
    </source>
</evidence>
<dbReference type="PANTHER" id="PTHR43477:SF1">
    <property type="entry name" value="DIHYDROANTICAPSIN 7-DEHYDROGENASE"/>
    <property type="match status" value="1"/>
</dbReference>
<accession>A0ABR8KSZ3</accession>
<comment type="caution">
    <text evidence="4">The sequence shown here is derived from an EMBL/GenBank/DDBJ whole genome shotgun (WGS) entry which is preliminary data.</text>
</comment>
<dbReference type="InterPro" id="IPR002347">
    <property type="entry name" value="SDR_fam"/>
</dbReference>
<dbReference type="SMART" id="SM00822">
    <property type="entry name" value="PKS_KR"/>
    <property type="match status" value="1"/>
</dbReference>
<feature type="domain" description="Ketoreductase" evidence="3">
    <location>
        <begin position="7"/>
        <end position="190"/>
    </location>
</feature>
<dbReference type="InterPro" id="IPR057326">
    <property type="entry name" value="KR_dom"/>
</dbReference>
<dbReference type="InterPro" id="IPR020904">
    <property type="entry name" value="Sc_DH/Rdtase_CS"/>
</dbReference>
<dbReference type="EC" id="1.1.1.47" evidence="4"/>
<dbReference type="InterPro" id="IPR036291">
    <property type="entry name" value="NAD(P)-bd_dom_sf"/>
</dbReference>
<dbReference type="RefSeq" id="WP_190786894.1">
    <property type="nucleotide sequence ID" value="NZ_JACXLC010000001.1"/>
</dbReference>
<proteinExistence type="inferred from homology"/>
<dbReference type="Proteomes" id="UP000635384">
    <property type="component" value="Unassembled WGS sequence"/>
</dbReference>
<evidence type="ECO:0000256" key="1">
    <source>
        <dbReference type="ARBA" id="ARBA00006484"/>
    </source>
</evidence>
<dbReference type="Gene3D" id="3.40.50.720">
    <property type="entry name" value="NAD(P)-binding Rossmann-like Domain"/>
    <property type="match status" value="1"/>
</dbReference>